<dbReference type="SUPFAM" id="SSF51161">
    <property type="entry name" value="Trimeric LpxA-like enzymes"/>
    <property type="match status" value="1"/>
</dbReference>
<dbReference type="Proteomes" id="UP001320420">
    <property type="component" value="Unassembled WGS sequence"/>
</dbReference>
<evidence type="ECO:0000256" key="1">
    <source>
        <dbReference type="ARBA" id="ARBA00007274"/>
    </source>
</evidence>
<dbReference type="GO" id="GO:0016407">
    <property type="term" value="F:acetyltransferase activity"/>
    <property type="evidence" value="ECO:0007669"/>
    <property type="project" value="InterPro"/>
</dbReference>
<evidence type="ECO:0000256" key="2">
    <source>
        <dbReference type="ARBA" id="ARBA00022679"/>
    </source>
</evidence>
<dbReference type="InterPro" id="IPR024688">
    <property type="entry name" value="Mac_dom"/>
</dbReference>
<sequence length="213" mass="23350">MASKHKDEKAIEIARGLSNIPWGEQYERMISGMLYDAYVPELVDARFHARRFMHKYNSHFPDDATPASLTEDRAAMLKGRFGRVGPGVFIEPPLNIDYGSNIIIGDNFYSNFKYVIGAFLCDRVSFGPFVSIFAATHETEVQSRRDGVEYARPVTIGDDCWIGGNTTIMPGVTIGKGCTIGAGSVVTKDIPDFSVAIGSPARVVKKVTPVPDP</sequence>
<dbReference type="GO" id="GO:0008374">
    <property type="term" value="F:O-acyltransferase activity"/>
    <property type="evidence" value="ECO:0007669"/>
    <property type="project" value="TreeGrafter"/>
</dbReference>
<keyword evidence="2" id="KW-0808">Transferase</keyword>
<feature type="domain" description="Maltose/galactoside acetyltransferase" evidence="3">
    <location>
        <begin position="26"/>
        <end position="86"/>
    </location>
</feature>
<proteinExistence type="inferred from homology"/>
<dbReference type="EMBL" id="JAKJXP020000042">
    <property type="protein sequence ID" value="KAK7752024.1"/>
    <property type="molecule type" value="Genomic_DNA"/>
</dbReference>
<dbReference type="Pfam" id="PF12464">
    <property type="entry name" value="Mac"/>
    <property type="match status" value="1"/>
</dbReference>
<dbReference type="InterPro" id="IPR011004">
    <property type="entry name" value="Trimer_LpxA-like_sf"/>
</dbReference>
<evidence type="ECO:0000259" key="3">
    <source>
        <dbReference type="SMART" id="SM01266"/>
    </source>
</evidence>
<name>A0AAN9UZC2_9PEZI</name>
<organism evidence="4 5">
    <name type="scientific">Diatrype stigma</name>
    <dbReference type="NCBI Taxonomy" id="117547"/>
    <lineage>
        <taxon>Eukaryota</taxon>
        <taxon>Fungi</taxon>
        <taxon>Dikarya</taxon>
        <taxon>Ascomycota</taxon>
        <taxon>Pezizomycotina</taxon>
        <taxon>Sordariomycetes</taxon>
        <taxon>Xylariomycetidae</taxon>
        <taxon>Xylariales</taxon>
        <taxon>Diatrypaceae</taxon>
        <taxon>Diatrype</taxon>
    </lineage>
</organism>
<protein>
    <recommendedName>
        <fullName evidence="3">Maltose/galactoside acetyltransferase domain-containing protein</fullName>
    </recommendedName>
</protein>
<evidence type="ECO:0000313" key="4">
    <source>
        <dbReference type="EMBL" id="KAK7752024.1"/>
    </source>
</evidence>
<dbReference type="CDD" id="cd03357">
    <property type="entry name" value="LbH_MAT_GAT"/>
    <property type="match status" value="1"/>
</dbReference>
<dbReference type="Pfam" id="PF00132">
    <property type="entry name" value="Hexapep"/>
    <property type="match status" value="1"/>
</dbReference>
<dbReference type="InterPro" id="IPR051159">
    <property type="entry name" value="Hexapeptide_acetyltransf"/>
</dbReference>
<dbReference type="PANTHER" id="PTHR23416:SF23">
    <property type="entry name" value="ACETYLTRANSFERASE C18B11.09C-RELATED"/>
    <property type="match status" value="1"/>
</dbReference>
<comment type="caution">
    <text evidence="4">The sequence shown here is derived from an EMBL/GenBank/DDBJ whole genome shotgun (WGS) entry which is preliminary data.</text>
</comment>
<reference evidence="4 5" key="1">
    <citation type="submission" date="2024-02" db="EMBL/GenBank/DDBJ databases">
        <title>De novo assembly and annotation of 12 fungi associated with fruit tree decline syndrome in Ontario, Canada.</title>
        <authorList>
            <person name="Sulman M."/>
            <person name="Ellouze W."/>
            <person name="Ilyukhin E."/>
        </authorList>
    </citation>
    <scope>NUCLEOTIDE SEQUENCE [LARGE SCALE GENOMIC DNA]</scope>
    <source>
        <strain evidence="4 5">M11/M66-122</strain>
    </source>
</reference>
<dbReference type="Gene3D" id="2.160.10.10">
    <property type="entry name" value="Hexapeptide repeat proteins"/>
    <property type="match status" value="1"/>
</dbReference>
<dbReference type="AlphaFoldDB" id="A0AAN9UZC2"/>
<dbReference type="PANTHER" id="PTHR23416">
    <property type="entry name" value="SIALIC ACID SYNTHASE-RELATED"/>
    <property type="match status" value="1"/>
</dbReference>
<keyword evidence="5" id="KW-1185">Reference proteome</keyword>
<dbReference type="SMART" id="SM01266">
    <property type="entry name" value="Mac"/>
    <property type="match status" value="1"/>
</dbReference>
<accession>A0AAN9UZC2</accession>
<comment type="similarity">
    <text evidence="1">Belongs to the transferase hexapeptide repeat family.</text>
</comment>
<dbReference type="InterPro" id="IPR001451">
    <property type="entry name" value="Hexapep"/>
</dbReference>
<gene>
    <name evidence="4" type="ORF">SLS62_005987</name>
</gene>
<evidence type="ECO:0000313" key="5">
    <source>
        <dbReference type="Proteomes" id="UP001320420"/>
    </source>
</evidence>